<organism evidence="3 4">
    <name type="scientific">Ruminococcus bovis</name>
    <dbReference type="NCBI Taxonomy" id="2564099"/>
    <lineage>
        <taxon>Bacteria</taxon>
        <taxon>Bacillati</taxon>
        <taxon>Bacillota</taxon>
        <taxon>Clostridia</taxon>
        <taxon>Eubacteriales</taxon>
        <taxon>Oscillospiraceae</taxon>
        <taxon>Ruminococcus</taxon>
    </lineage>
</organism>
<dbReference type="RefSeq" id="WP_138156050.1">
    <property type="nucleotide sequence ID" value="NZ_CP039381.1"/>
</dbReference>
<comment type="similarity">
    <text evidence="1">Belongs to the Nudix hydrolase family.</text>
</comment>
<dbReference type="CDD" id="cd18873">
    <property type="entry name" value="NUDIX_NadM_like"/>
    <property type="match status" value="1"/>
</dbReference>
<evidence type="ECO:0000313" key="4">
    <source>
        <dbReference type="Proteomes" id="UP000301475"/>
    </source>
</evidence>
<evidence type="ECO:0000313" key="3">
    <source>
        <dbReference type="EMBL" id="QCT05949.1"/>
    </source>
</evidence>
<feature type="domain" description="Nudix hydrolase" evidence="2">
    <location>
        <begin position="26"/>
        <end position="163"/>
    </location>
</feature>
<evidence type="ECO:0000256" key="1">
    <source>
        <dbReference type="ARBA" id="ARBA00005582"/>
    </source>
</evidence>
<dbReference type="EMBL" id="CP039381">
    <property type="protein sequence ID" value="QCT05949.1"/>
    <property type="molecule type" value="Genomic_DNA"/>
</dbReference>
<proteinExistence type="inferred from homology"/>
<accession>A0A4P8XVA2</accession>
<reference evidence="3 4" key="1">
    <citation type="submission" date="2019-04" db="EMBL/GenBank/DDBJ databases">
        <authorList>
            <person name="Embree M."/>
            <person name="Gaffney J.R."/>
        </authorList>
    </citation>
    <scope>NUCLEOTIDE SEQUENCE [LARGE SCALE GENOMIC DNA]</scope>
    <source>
        <strain evidence="3 4">JE7A12</strain>
    </source>
</reference>
<protein>
    <submittedName>
        <fullName evidence="3">NUDIX hydrolase</fullName>
    </submittedName>
</protein>
<keyword evidence="4" id="KW-1185">Reference proteome</keyword>
<sequence length="207" mass="23443">MKRTVDDKGFTLEEFLQNYKAKDYPKPSVTADIILFSIKENNVEVLLIKRGGHPFLDHWALPGGFAESDETIFDTAKRELYEETSIKDIPIEEIGVFSSPNRDPRSWTMTDSFLAIVEKDKIKPIAGDDAKDAKWFDIEINDSDNKVKLVLSNKDENEIINIELEKNITKGVTKNNSDFKIISNDGLAFDHGEIICKALTKIGFIIC</sequence>
<keyword evidence="3" id="KW-0378">Hydrolase</keyword>
<dbReference type="SUPFAM" id="SSF55811">
    <property type="entry name" value="Nudix"/>
    <property type="match status" value="1"/>
</dbReference>
<name>A0A4P8XVA2_9FIRM</name>
<dbReference type="PROSITE" id="PS51462">
    <property type="entry name" value="NUDIX"/>
    <property type="match status" value="1"/>
</dbReference>
<dbReference type="Proteomes" id="UP000301475">
    <property type="component" value="Chromosome"/>
</dbReference>
<dbReference type="PANTHER" id="PTHR43736:SF1">
    <property type="entry name" value="DIHYDRONEOPTERIN TRIPHOSPHATE DIPHOSPHATASE"/>
    <property type="match status" value="1"/>
</dbReference>
<dbReference type="AlphaFoldDB" id="A0A4P8XVA2"/>
<dbReference type="OrthoDB" id="9786141at2"/>
<gene>
    <name evidence="3" type="ORF">E5Z56_00575</name>
</gene>
<dbReference type="PANTHER" id="PTHR43736">
    <property type="entry name" value="ADP-RIBOSE PYROPHOSPHATASE"/>
    <property type="match status" value="1"/>
</dbReference>
<dbReference type="Pfam" id="PF00293">
    <property type="entry name" value="NUDIX"/>
    <property type="match status" value="1"/>
</dbReference>
<dbReference type="InterPro" id="IPR015797">
    <property type="entry name" value="NUDIX_hydrolase-like_dom_sf"/>
</dbReference>
<evidence type="ECO:0000259" key="2">
    <source>
        <dbReference type="PROSITE" id="PS51462"/>
    </source>
</evidence>
<dbReference type="GO" id="GO:0016787">
    <property type="term" value="F:hydrolase activity"/>
    <property type="evidence" value="ECO:0007669"/>
    <property type="project" value="UniProtKB-KW"/>
</dbReference>
<dbReference type="Gene3D" id="3.90.79.10">
    <property type="entry name" value="Nucleoside Triphosphate Pyrophosphohydrolase"/>
    <property type="match status" value="1"/>
</dbReference>
<dbReference type="KEGG" id="ruj:E5Z56_00575"/>
<dbReference type="InterPro" id="IPR000086">
    <property type="entry name" value="NUDIX_hydrolase_dom"/>
</dbReference>